<dbReference type="SMART" id="SM00962">
    <property type="entry name" value="SRP54"/>
    <property type="match status" value="1"/>
</dbReference>
<comment type="similarity">
    <text evidence="9">Belongs to the GTP-binding SRP family. FtsY subfamily.</text>
</comment>
<evidence type="ECO:0000259" key="11">
    <source>
        <dbReference type="SMART" id="SM00962"/>
    </source>
</evidence>
<feature type="binding site" evidence="9">
    <location>
        <begin position="213"/>
        <end position="217"/>
    </location>
    <ligand>
        <name>GTP</name>
        <dbReference type="ChEBI" id="CHEBI:37565"/>
    </ligand>
</feature>
<dbReference type="Gene3D" id="3.40.50.300">
    <property type="entry name" value="P-loop containing nucleotide triphosphate hydrolases"/>
    <property type="match status" value="1"/>
</dbReference>
<keyword evidence="7 9" id="KW-0675">Receptor</keyword>
<feature type="domain" description="AAA+ ATPase" evidence="10">
    <location>
        <begin position="123"/>
        <end position="270"/>
    </location>
</feature>
<dbReference type="InterPro" id="IPR000897">
    <property type="entry name" value="SRP54_GTPase_dom"/>
</dbReference>
<evidence type="ECO:0000256" key="8">
    <source>
        <dbReference type="ARBA" id="ARBA00048027"/>
    </source>
</evidence>
<dbReference type="EMBL" id="VSIX01000029">
    <property type="protein sequence ID" value="TYB31772.1"/>
    <property type="molecule type" value="Genomic_DNA"/>
</dbReference>
<sequence>MGLLWKSRELVHLYRFQLKNLNRTGAKMADIFDKYKKGFEKTKQGLFGKFISSITKSKSLNEDLVEEVENLLLGADLGYEVVSEIIKEVKSQAESNKELEVLFKDSLYKILKGKNRELSKGDDLTVYLFVGVNGVGKTTTISKLGNMLNKQGEKVLLAAGDTYRAAGGEQLAEWGDKLGLRVISQKRGADAAALVYDAIDSAISNNYDYLLIDSAGRLHTKKNLMEELVKINKTIEKKLNHRADENILVLDATTGQNAIKQVKRFHQKINIDSIIIAKMDGTAKGGIIFPIEKKYNIPIKYVGLGEGKEDLQQFDPQIYIQTLFEE</sequence>
<dbReference type="SUPFAM" id="SSF52540">
    <property type="entry name" value="P-loop containing nucleoside triphosphate hydrolases"/>
    <property type="match status" value="1"/>
</dbReference>
<dbReference type="HAMAP" id="MF_00920">
    <property type="entry name" value="FtsY"/>
    <property type="match status" value="1"/>
</dbReference>
<dbReference type="SUPFAM" id="SSF47364">
    <property type="entry name" value="Domain of the SRP/SRP receptor G-proteins"/>
    <property type="match status" value="1"/>
</dbReference>
<evidence type="ECO:0000256" key="7">
    <source>
        <dbReference type="ARBA" id="ARBA00023170"/>
    </source>
</evidence>
<comment type="function">
    <text evidence="9">Involved in targeting and insertion of nascent membrane proteins into the cytoplasmic membrane. Acts as a receptor for the complex formed by the signal recognition particle (SRP) and the ribosome-nascent chain (RNC).</text>
</comment>
<dbReference type="SMART" id="SM00963">
    <property type="entry name" value="SRP54_N"/>
    <property type="match status" value="1"/>
</dbReference>
<evidence type="ECO:0000259" key="12">
    <source>
        <dbReference type="SMART" id="SM00963"/>
    </source>
</evidence>
<dbReference type="GO" id="GO:0005737">
    <property type="term" value="C:cytoplasm"/>
    <property type="evidence" value="ECO:0007669"/>
    <property type="project" value="UniProtKB-SubCell"/>
</dbReference>
<comment type="subcellular location">
    <subcellularLocation>
        <location evidence="9">Cell membrane</location>
        <topology evidence="9">Peripheral membrane protein</topology>
        <orientation evidence="9">Cytoplasmic side</orientation>
    </subcellularLocation>
    <subcellularLocation>
        <location evidence="9">Cytoplasm</location>
    </subcellularLocation>
</comment>
<dbReference type="InterPro" id="IPR003593">
    <property type="entry name" value="AAA+_ATPase"/>
</dbReference>
<evidence type="ECO:0000256" key="3">
    <source>
        <dbReference type="ARBA" id="ARBA00022741"/>
    </source>
</evidence>
<name>A0A5D0MHB2_9BACT</name>
<keyword evidence="2 9" id="KW-0963">Cytoplasm</keyword>
<dbReference type="GO" id="GO:0005886">
    <property type="term" value="C:plasma membrane"/>
    <property type="evidence" value="ECO:0007669"/>
    <property type="project" value="UniProtKB-SubCell"/>
</dbReference>
<evidence type="ECO:0000256" key="5">
    <source>
        <dbReference type="ARBA" id="ARBA00023134"/>
    </source>
</evidence>
<dbReference type="AlphaFoldDB" id="A0A5D0MHB2"/>
<comment type="catalytic activity">
    <reaction evidence="8 9">
        <text>GTP + H2O = GDP + phosphate + H(+)</text>
        <dbReference type="Rhea" id="RHEA:19669"/>
        <dbReference type="ChEBI" id="CHEBI:15377"/>
        <dbReference type="ChEBI" id="CHEBI:15378"/>
        <dbReference type="ChEBI" id="CHEBI:37565"/>
        <dbReference type="ChEBI" id="CHEBI:43474"/>
        <dbReference type="ChEBI" id="CHEBI:58189"/>
        <dbReference type="EC" id="3.6.5.4"/>
    </reaction>
</comment>
<dbReference type="GO" id="GO:0005047">
    <property type="term" value="F:signal recognition particle binding"/>
    <property type="evidence" value="ECO:0007669"/>
    <property type="project" value="TreeGrafter"/>
</dbReference>
<dbReference type="GO" id="GO:0005525">
    <property type="term" value="F:GTP binding"/>
    <property type="evidence" value="ECO:0007669"/>
    <property type="project" value="UniProtKB-UniRule"/>
</dbReference>
<evidence type="ECO:0000256" key="4">
    <source>
        <dbReference type="ARBA" id="ARBA00022801"/>
    </source>
</evidence>
<protein>
    <recommendedName>
        <fullName evidence="9">Signal recognition particle receptor FtsY</fullName>
        <shortName evidence="9">SRP receptor</shortName>
        <ecNumber evidence="9">3.6.5.4</ecNumber>
    </recommendedName>
</protein>
<dbReference type="PANTHER" id="PTHR43134:SF1">
    <property type="entry name" value="SIGNAL RECOGNITION PARTICLE RECEPTOR SUBUNIT ALPHA"/>
    <property type="match status" value="1"/>
</dbReference>
<dbReference type="EC" id="3.6.5.4" evidence="9"/>
<keyword evidence="4 9" id="KW-0378">Hydrolase</keyword>
<evidence type="ECO:0000256" key="9">
    <source>
        <dbReference type="HAMAP-Rule" id="MF_00920"/>
    </source>
</evidence>
<dbReference type="Pfam" id="PF02881">
    <property type="entry name" value="SRP54_N"/>
    <property type="match status" value="1"/>
</dbReference>
<evidence type="ECO:0000256" key="6">
    <source>
        <dbReference type="ARBA" id="ARBA00023136"/>
    </source>
</evidence>
<dbReference type="InterPro" id="IPR013822">
    <property type="entry name" value="Signal_recog_particl_SRP54_hlx"/>
</dbReference>
<feature type="binding site" evidence="9">
    <location>
        <begin position="131"/>
        <end position="138"/>
    </location>
    <ligand>
        <name>GTP</name>
        <dbReference type="ChEBI" id="CHEBI:37565"/>
    </ligand>
</feature>
<dbReference type="Gene3D" id="1.20.120.140">
    <property type="entry name" value="Signal recognition particle SRP54, nucleotide-binding domain"/>
    <property type="match status" value="1"/>
</dbReference>
<comment type="caution">
    <text evidence="13">The sequence shown here is derived from an EMBL/GenBank/DDBJ whole genome shotgun (WGS) entry which is preliminary data.</text>
</comment>
<evidence type="ECO:0000256" key="2">
    <source>
        <dbReference type="ARBA" id="ARBA00022490"/>
    </source>
</evidence>
<dbReference type="InterPro" id="IPR036225">
    <property type="entry name" value="SRP/SRP_N"/>
</dbReference>
<evidence type="ECO:0000259" key="10">
    <source>
        <dbReference type="SMART" id="SM00382"/>
    </source>
</evidence>
<dbReference type="Pfam" id="PF00448">
    <property type="entry name" value="SRP54"/>
    <property type="match status" value="1"/>
</dbReference>
<feature type="domain" description="SRP54-type proteins GTP-binding" evidence="11">
    <location>
        <begin position="124"/>
        <end position="325"/>
    </location>
</feature>
<dbReference type="FunFam" id="3.40.50.300:FF:000053">
    <property type="entry name" value="Signal recognition particle receptor FtsY"/>
    <property type="match status" value="1"/>
</dbReference>
<dbReference type="SMART" id="SM00382">
    <property type="entry name" value="AAA"/>
    <property type="match status" value="1"/>
</dbReference>
<reference evidence="13" key="1">
    <citation type="submission" date="2019-08" db="EMBL/GenBank/DDBJ databases">
        <title>Genomic characterization of a novel candidate phylum (ARYD3) from a high temperature, high salinity tertiary oil reservoir in north central Oklahoma, USA.</title>
        <authorList>
            <person name="Youssef N.H."/>
            <person name="Yadav A."/>
            <person name="Elshahed M.S."/>
        </authorList>
    </citation>
    <scope>NUCLEOTIDE SEQUENCE [LARGE SCALE GENOMIC DNA]</scope>
    <source>
        <strain evidence="13">ARYD3</strain>
    </source>
</reference>
<gene>
    <name evidence="9 13" type="primary">ftsY</name>
    <name evidence="13" type="ORF">FXF47_02560</name>
</gene>
<dbReference type="GO" id="GO:0006614">
    <property type="term" value="P:SRP-dependent cotranslational protein targeting to membrane"/>
    <property type="evidence" value="ECO:0007669"/>
    <property type="project" value="InterPro"/>
</dbReference>
<dbReference type="InterPro" id="IPR027417">
    <property type="entry name" value="P-loop_NTPase"/>
</dbReference>
<evidence type="ECO:0000313" key="13">
    <source>
        <dbReference type="EMBL" id="TYB31772.1"/>
    </source>
</evidence>
<dbReference type="Proteomes" id="UP000324143">
    <property type="component" value="Unassembled WGS sequence"/>
</dbReference>
<comment type="subunit">
    <text evidence="9">Part of the signal recognition particle protein translocation system, which is composed of SRP and FtsY.</text>
</comment>
<dbReference type="NCBIfam" id="TIGR00064">
    <property type="entry name" value="ftsY"/>
    <property type="match status" value="1"/>
</dbReference>
<evidence type="ECO:0000256" key="1">
    <source>
        <dbReference type="ARBA" id="ARBA00022475"/>
    </source>
</evidence>
<keyword evidence="14" id="KW-1185">Reference proteome</keyword>
<feature type="domain" description="Signal recognition particle SRP54 helical bundle" evidence="12">
    <location>
        <begin position="35"/>
        <end position="111"/>
    </location>
</feature>
<dbReference type="PANTHER" id="PTHR43134">
    <property type="entry name" value="SIGNAL RECOGNITION PARTICLE RECEPTOR SUBUNIT ALPHA"/>
    <property type="match status" value="1"/>
</dbReference>
<keyword evidence="1 9" id="KW-1003">Cell membrane</keyword>
<dbReference type="CDD" id="cd17874">
    <property type="entry name" value="FtsY"/>
    <property type="match status" value="1"/>
</dbReference>
<dbReference type="InterPro" id="IPR004390">
    <property type="entry name" value="SR_rcpt_FtsY"/>
</dbReference>
<keyword evidence="6 9" id="KW-0472">Membrane</keyword>
<proteinExistence type="inferred from homology"/>
<dbReference type="GO" id="GO:0003924">
    <property type="term" value="F:GTPase activity"/>
    <property type="evidence" value="ECO:0007669"/>
    <property type="project" value="UniProtKB-UniRule"/>
</dbReference>
<accession>A0A5D0MHB2</accession>
<keyword evidence="3 9" id="KW-0547">Nucleotide-binding</keyword>
<evidence type="ECO:0000313" key="14">
    <source>
        <dbReference type="Proteomes" id="UP000324143"/>
    </source>
</evidence>
<dbReference type="InterPro" id="IPR042101">
    <property type="entry name" value="SRP54_N_sf"/>
</dbReference>
<keyword evidence="5 9" id="KW-0342">GTP-binding</keyword>
<organism evidence="13 14">
    <name type="scientific">Candidatus Mcinerneyibacterium aminivorans</name>
    <dbReference type="NCBI Taxonomy" id="2703815"/>
    <lineage>
        <taxon>Bacteria</taxon>
        <taxon>Candidatus Macinerneyibacteriota</taxon>
        <taxon>Candidatus Mcinerneyibacteria</taxon>
        <taxon>Candidatus Mcinerneyibacteriales</taxon>
        <taxon>Candidatus Mcinerneyibacteriaceae</taxon>
        <taxon>Candidatus Mcinerneyibacterium</taxon>
    </lineage>
</organism>
<comment type="caution">
    <text evidence="9">Lacks conserved residue(s) required for the propagation of feature annotation.</text>
</comment>